<dbReference type="EMBL" id="GL385399">
    <property type="protein sequence ID" value="EJT72489.1"/>
    <property type="molecule type" value="Genomic_DNA"/>
</dbReference>
<proteinExistence type="predicted"/>
<evidence type="ECO:0000256" key="1">
    <source>
        <dbReference type="SAM" id="MobiDB-lite"/>
    </source>
</evidence>
<dbReference type="VEuPathDB" id="FungiDB:GGTG_09355"/>
<dbReference type="HOGENOM" id="CLU_2158567_0_0_1"/>
<dbReference type="AlphaFoldDB" id="J3P758"/>
<dbReference type="RefSeq" id="XP_009225463.1">
    <property type="nucleotide sequence ID" value="XM_009227199.1"/>
</dbReference>
<gene>
    <name evidence="3" type="primary">20349813</name>
    <name evidence="2" type="ORF">GGTG_09355</name>
</gene>
<reference evidence="3" key="5">
    <citation type="submission" date="2018-04" db="UniProtKB">
        <authorList>
            <consortium name="EnsemblFungi"/>
        </authorList>
    </citation>
    <scope>IDENTIFICATION</scope>
    <source>
        <strain evidence="3">R3-111a-1</strain>
    </source>
</reference>
<name>J3P758_GAET3</name>
<reference evidence="3" key="4">
    <citation type="journal article" date="2015" name="G3 (Bethesda)">
        <title>Genome sequences of three phytopathogenic species of the Magnaporthaceae family of fungi.</title>
        <authorList>
            <person name="Okagaki L.H."/>
            <person name="Nunes C.C."/>
            <person name="Sailsbery J."/>
            <person name="Clay B."/>
            <person name="Brown D."/>
            <person name="John T."/>
            <person name="Oh Y."/>
            <person name="Young N."/>
            <person name="Fitzgerald M."/>
            <person name="Haas B.J."/>
            <person name="Zeng Q."/>
            <person name="Young S."/>
            <person name="Adiconis X."/>
            <person name="Fan L."/>
            <person name="Levin J.Z."/>
            <person name="Mitchell T.K."/>
            <person name="Okubara P.A."/>
            <person name="Farman M.L."/>
            <person name="Kohn L.M."/>
            <person name="Birren B."/>
            <person name="Ma L.-J."/>
            <person name="Dean R.A."/>
        </authorList>
    </citation>
    <scope>NUCLEOTIDE SEQUENCE</scope>
    <source>
        <strain evidence="3">R3-111a-1</strain>
    </source>
</reference>
<accession>J3P758</accession>
<dbReference type="GeneID" id="20349813"/>
<evidence type="ECO:0000313" key="2">
    <source>
        <dbReference type="EMBL" id="EJT72489.1"/>
    </source>
</evidence>
<dbReference type="EnsemblFungi" id="EJT72489">
    <property type="protein sequence ID" value="EJT72489"/>
    <property type="gene ID" value="GGTG_09355"/>
</dbReference>
<organism evidence="2">
    <name type="scientific">Gaeumannomyces tritici (strain R3-111a-1)</name>
    <name type="common">Wheat and barley take-all root rot fungus</name>
    <name type="synonym">Gaeumannomyces graminis var. tritici</name>
    <dbReference type="NCBI Taxonomy" id="644352"/>
    <lineage>
        <taxon>Eukaryota</taxon>
        <taxon>Fungi</taxon>
        <taxon>Dikarya</taxon>
        <taxon>Ascomycota</taxon>
        <taxon>Pezizomycotina</taxon>
        <taxon>Sordariomycetes</taxon>
        <taxon>Sordariomycetidae</taxon>
        <taxon>Magnaporthales</taxon>
        <taxon>Magnaporthaceae</taxon>
        <taxon>Gaeumannomyces</taxon>
    </lineage>
</organism>
<keyword evidence="4" id="KW-1185">Reference proteome</keyword>
<sequence length="111" mass="12331">MRPCGLRRSTTTTTCRRRAESNPAPPGFSKAWPGKAVVIGMEGLWTNHLVTCIGIVQGVEKIIRQLKKSLAAYQNYKIKTYISIPDLDGNLPSGWKPEDRECFLLAIEAVT</sequence>
<reference evidence="4" key="1">
    <citation type="submission" date="2010-07" db="EMBL/GenBank/DDBJ databases">
        <title>The genome sequence of Gaeumannomyces graminis var. tritici strain R3-111a-1.</title>
        <authorList>
            <consortium name="The Broad Institute Genome Sequencing Platform"/>
            <person name="Ma L.-J."/>
            <person name="Dead R."/>
            <person name="Young S."/>
            <person name="Zeng Q."/>
            <person name="Koehrsen M."/>
            <person name="Alvarado L."/>
            <person name="Berlin A."/>
            <person name="Chapman S.B."/>
            <person name="Chen Z."/>
            <person name="Freedman E."/>
            <person name="Gellesch M."/>
            <person name="Goldberg J."/>
            <person name="Griggs A."/>
            <person name="Gujja S."/>
            <person name="Heilman E.R."/>
            <person name="Heiman D."/>
            <person name="Hepburn T."/>
            <person name="Howarth C."/>
            <person name="Jen D."/>
            <person name="Larson L."/>
            <person name="Mehta T."/>
            <person name="Neiman D."/>
            <person name="Pearson M."/>
            <person name="Roberts A."/>
            <person name="Saif S."/>
            <person name="Shea T."/>
            <person name="Shenoy N."/>
            <person name="Sisk P."/>
            <person name="Stolte C."/>
            <person name="Sykes S."/>
            <person name="Walk T."/>
            <person name="White J."/>
            <person name="Yandava C."/>
            <person name="Haas B."/>
            <person name="Nusbaum C."/>
            <person name="Birren B."/>
        </authorList>
    </citation>
    <scope>NUCLEOTIDE SEQUENCE [LARGE SCALE GENOMIC DNA]</scope>
    <source>
        <strain evidence="4">R3-111a-1</strain>
    </source>
</reference>
<feature type="region of interest" description="Disordered" evidence="1">
    <location>
        <begin position="1"/>
        <end position="28"/>
    </location>
</feature>
<reference evidence="2" key="2">
    <citation type="submission" date="2010-07" db="EMBL/GenBank/DDBJ databases">
        <authorList>
            <consortium name="The Broad Institute Genome Sequencing Platform"/>
            <consortium name="Broad Institute Genome Sequencing Center for Infectious Disease"/>
            <person name="Ma L.-J."/>
            <person name="Dead R."/>
            <person name="Young S."/>
            <person name="Zeng Q."/>
            <person name="Koehrsen M."/>
            <person name="Alvarado L."/>
            <person name="Berlin A."/>
            <person name="Chapman S.B."/>
            <person name="Chen Z."/>
            <person name="Freedman E."/>
            <person name="Gellesch M."/>
            <person name="Goldberg J."/>
            <person name="Griggs A."/>
            <person name="Gujja S."/>
            <person name="Heilman E.R."/>
            <person name="Heiman D."/>
            <person name="Hepburn T."/>
            <person name="Howarth C."/>
            <person name="Jen D."/>
            <person name="Larson L."/>
            <person name="Mehta T."/>
            <person name="Neiman D."/>
            <person name="Pearson M."/>
            <person name="Roberts A."/>
            <person name="Saif S."/>
            <person name="Shea T."/>
            <person name="Shenoy N."/>
            <person name="Sisk P."/>
            <person name="Stolte C."/>
            <person name="Sykes S."/>
            <person name="Walk T."/>
            <person name="White J."/>
            <person name="Yandava C."/>
            <person name="Haas B."/>
            <person name="Nusbaum C."/>
            <person name="Birren B."/>
        </authorList>
    </citation>
    <scope>NUCLEOTIDE SEQUENCE</scope>
    <source>
        <strain evidence="2">R3-111a-1</strain>
    </source>
</reference>
<reference evidence="2" key="3">
    <citation type="submission" date="2010-09" db="EMBL/GenBank/DDBJ databases">
        <title>Annotation of Gaeumannomyces graminis var. tritici R3-111a-1.</title>
        <authorList>
            <consortium name="The Broad Institute Genome Sequencing Platform"/>
            <person name="Ma L.-J."/>
            <person name="Dead R."/>
            <person name="Young S.K."/>
            <person name="Zeng Q."/>
            <person name="Gargeya S."/>
            <person name="Fitzgerald M."/>
            <person name="Haas B."/>
            <person name="Abouelleil A."/>
            <person name="Alvarado L."/>
            <person name="Arachchi H.M."/>
            <person name="Berlin A."/>
            <person name="Brown A."/>
            <person name="Chapman S.B."/>
            <person name="Chen Z."/>
            <person name="Dunbar C."/>
            <person name="Freedman E."/>
            <person name="Gearin G."/>
            <person name="Gellesch M."/>
            <person name="Goldberg J."/>
            <person name="Griggs A."/>
            <person name="Gujja S."/>
            <person name="Heiman D."/>
            <person name="Howarth C."/>
            <person name="Larson L."/>
            <person name="Lui A."/>
            <person name="MacDonald P.J.P."/>
            <person name="Mehta T."/>
            <person name="Montmayeur A."/>
            <person name="Murphy C."/>
            <person name="Neiman D."/>
            <person name="Pearson M."/>
            <person name="Priest M."/>
            <person name="Roberts A."/>
            <person name="Saif S."/>
            <person name="Shea T."/>
            <person name="Shenoy N."/>
            <person name="Sisk P."/>
            <person name="Stolte C."/>
            <person name="Sykes S."/>
            <person name="Yandava C."/>
            <person name="Wortman J."/>
            <person name="Nusbaum C."/>
            <person name="Birren B."/>
        </authorList>
    </citation>
    <scope>NUCLEOTIDE SEQUENCE</scope>
    <source>
        <strain evidence="2">R3-111a-1</strain>
    </source>
</reference>
<protein>
    <submittedName>
        <fullName evidence="2 3">Uncharacterized protein</fullName>
    </submittedName>
</protein>
<evidence type="ECO:0000313" key="4">
    <source>
        <dbReference type="Proteomes" id="UP000006039"/>
    </source>
</evidence>
<dbReference type="Proteomes" id="UP000006039">
    <property type="component" value="Unassembled WGS sequence"/>
</dbReference>
<evidence type="ECO:0000313" key="3">
    <source>
        <dbReference type="EnsemblFungi" id="EJT72489"/>
    </source>
</evidence>